<dbReference type="EMBL" id="JRUQ01000040">
    <property type="protein sequence ID" value="KGT92409.1"/>
    <property type="molecule type" value="Genomic_DNA"/>
</dbReference>
<reference evidence="2 3" key="1">
    <citation type="submission" date="2014-10" db="EMBL/GenBank/DDBJ databases">
        <title>Genome sequence of Erwinia typographi M043b.</title>
        <authorList>
            <person name="Chan K.-G."/>
            <person name="Tan W.-S."/>
        </authorList>
    </citation>
    <scope>NUCLEOTIDE SEQUENCE [LARGE SCALE GENOMIC DNA]</scope>
    <source>
        <strain evidence="2 3">M043b</strain>
    </source>
</reference>
<evidence type="ECO:0000313" key="2">
    <source>
        <dbReference type="EMBL" id="KGT92409.1"/>
    </source>
</evidence>
<organism evidence="2 3">
    <name type="scientific">Erwinia typographi</name>
    <dbReference type="NCBI Taxonomy" id="371042"/>
    <lineage>
        <taxon>Bacteria</taxon>
        <taxon>Pseudomonadati</taxon>
        <taxon>Pseudomonadota</taxon>
        <taxon>Gammaproteobacteria</taxon>
        <taxon>Enterobacterales</taxon>
        <taxon>Erwiniaceae</taxon>
        <taxon>Erwinia</taxon>
    </lineage>
</organism>
<keyword evidence="1" id="KW-0732">Signal</keyword>
<accession>A0A0A3Z3S6</accession>
<dbReference type="STRING" id="371042.NG99_13475"/>
<dbReference type="Pfam" id="PF06572">
    <property type="entry name" value="DUF1131"/>
    <property type="match status" value="1"/>
</dbReference>
<name>A0A0A3Z3S6_9GAMM</name>
<protein>
    <submittedName>
        <fullName evidence="2">RpoE-regulated lipoprotein</fullName>
    </submittedName>
</protein>
<dbReference type="AlphaFoldDB" id="A0A0A3Z3S6"/>
<sequence length="205" mass="21836">MKSVRPALIVAVLLLSGCASSGTSSDASSGATWWNPLAWSWSSLAPWHWFGSTLTVTEQGVGSLTGSTAMNEQAISDGLSGKYQVRKGMRGENGGVVTFFQGVSDKQVKVVVNGQTTIDRIDVTDKEIASASGNKIGTPFADIFQQAYGACEKGTGSDGEGVECRAPGSQHISYLFSGEWHGPQGLMPSDDTLKKWTISKIIWRK</sequence>
<evidence type="ECO:0000256" key="1">
    <source>
        <dbReference type="SAM" id="SignalP"/>
    </source>
</evidence>
<evidence type="ECO:0000313" key="3">
    <source>
        <dbReference type="Proteomes" id="UP000030351"/>
    </source>
</evidence>
<dbReference type="Gene3D" id="2.60.460.10">
    <property type="entry name" value="protein yfey like domain"/>
    <property type="match status" value="1"/>
</dbReference>
<dbReference type="InterPro" id="IPR038714">
    <property type="entry name" value="YfeY-like_sf"/>
</dbReference>
<dbReference type="OrthoDB" id="5622706at2"/>
<dbReference type="Proteomes" id="UP000030351">
    <property type="component" value="Unassembled WGS sequence"/>
</dbReference>
<keyword evidence="3" id="KW-1185">Reference proteome</keyword>
<dbReference type="InterPro" id="IPR010938">
    <property type="entry name" value="DUF1131"/>
</dbReference>
<keyword evidence="2" id="KW-0449">Lipoprotein</keyword>
<dbReference type="eggNOG" id="ENOG502ZC5Z">
    <property type="taxonomic scope" value="Bacteria"/>
</dbReference>
<dbReference type="NCBIfam" id="NF007990">
    <property type="entry name" value="PRK10718.1"/>
    <property type="match status" value="1"/>
</dbReference>
<comment type="caution">
    <text evidence="2">The sequence shown here is derived from an EMBL/GenBank/DDBJ whole genome shotgun (WGS) entry which is preliminary data.</text>
</comment>
<proteinExistence type="predicted"/>
<feature type="chain" id="PRO_5002005749" evidence="1">
    <location>
        <begin position="22"/>
        <end position="205"/>
    </location>
</feature>
<gene>
    <name evidence="2" type="ORF">NG99_13475</name>
</gene>
<feature type="signal peptide" evidence="1">
    <location>
        <begin position="1"/>
        <end position="21"/>
    </location>
</feature>
<dbReference type="PROSITE" id="PS51257">
    <property type="entry name" value="PROKAR_LIPOPROTEIN"/>
    <property type="match status" value="1"/>
</dbReference>
<dbReference type="RefSeq" id="WP_034893653.1">
    <property type="nucleotide sequence ID" value="NZ_JRUQ01000040.1"/>
</dbReference>